<gene>
    <name evidence="2" type="ORF">MCOS_LOCUS2186</name>
</gene>
<dbReference type="Proteomes" id="UP000267029">
    <property type="component" value="Unassembled WGS sequence"/>
</dbReference>
<dbReference type="EMBL" id="UXSR01000336">
    <property type="protein sequence ID" value="VDD76183.1"/>
    <property type="molecule type" value="Genomic_DNA"/>
</dbReference>
<reference evidence="2 3" key="1">
    <citation type="submission" date="2018-10" db="EMBL/GenBank/DDBJ databases">
        <authorList>
            <consortium name="Pathogen Informatics"/>
        </authorList>
    </citation>
    <scope>NUCLEOTIDE SEQUENCE [LARGE SCALE GENOMIC DNA]</scope>
</reference>
<feature type="compositionally biased region" description="Polar residues" evidence="1">
    <location>
        <begin position="461"/>
        <end position="470"/>
    </location>
</feature>
<sequence length="514" mass="56360">MSDSADFEEGEVGDFSDFEDGSLVDNSAQSPIDVGSCTSEQIVASSRCGVSVDKQSQGAIGGVGCYGLNHGHKEREENPPSLRYLLSDEEAGRHRKMPCQKRKKKKRDWGQSNSRDRLPAMRQGRVRCRFYLEGRCNKICNPRATENGGSGREAGATYAQSQIQIPQDAPAEPYGDVDYRRMVNPCPPGVGPQAYIPCGFQPSTPSALRRPPFDPQPHHIRHPRVDESLPFPPQPGCNGASSLRAPLVPPCRFPMGGLCMPPHRPPISDVVRHRPGRHPSQKSRPSFNEDSKQQEIRETPFNGDSISFQENAALADFKQGQSMNDLSSPKQSPKKVQEEMLPSMMVDEGNIIYVNKNANDMPVSDFPASSKWQLQPLDLDECPALPQSVSALASSADPRLKVAYRLPALTPAKEFLSSASPAFVEDNQLMTVLAPPPTKSAFKRRAKLQLNEMANTFAITGTPAQQQSPVAPSVLDPRLIKRRKVETATASTPTVVERKQSQSSTSMQIVSPPE</sequence>
<evidence type="ECO:0000313" key="2">
    <source>
        <dbReference type="EMBL" id="VDD76183.1"/>
    </source>
</evidence>
<dbReference type="AlphaFoldDB" id="A0A0R3U611"/>
<feature type="region of interest" description="Disordered" evidence="1">
    <location>
        <begin position="461"/>
        <end position="514"/>
    </location>
</feature>
<evidence type="ECO:0000256" key="1">
    <source>
        <dbReference type="SAM" id="MobiDB-lite"/>
    </source>
</evidence>
<dbReference type="STRING" id="53468.A0A0R3U611"/>
<name>A0A0R3U611_MESCO</name>
<dbReference type="OrthoDB" id="411372at2759"/>
<feature type="region of interest" description="Disordered" evidence="1">
    <location>
        <begin position="1"/>
        <end position="32"/>
    </location>
</feature>
<feature type="compositionally biased region" description="Polar residues" evidence="1">
    <location>
        <begin position="501"/>
        <end position="514"/>
    </location>
</feature>
<evidence type="ECO:0000313" key="3">
    <source>
        <dbReference type="Proteomes" id="UP000267029"/>
    </source>
</evidence>
<accession>A0A0R3U611</accession>
<feature type="region of interest" description="Disordered" evidence="1">
    <location>
        <begin position="215"/>
        <end position="237"/>
    </location>
</feature>
<feature type="compositionally biased region" description="Basic residues" evidence="1">
    <location>
        <begin position="93"/>
        <end position="107"/>
    </location>
</feature>
<keyword evidence="3" id="KW-1185">Reference proteome</keyword>
<feature type="region of interest" description="Disordered" evidence="1">
    <location>
        <begin position="89"/>
        <end position="118"/>
    </location>
</feature>
<proteinExistence type="predicted"/>
<feature type="region of interest" description="Disordered" evidence="1">
    <location>
        <begin position="264"/>
        <end position="294"/>
    </location>
</feature>
<protein>
    <submittedName>
        <fullName evidence="2">Uncharacterized protein</fullName>
    </submittedName>
</protein>
<feature type="compositionally biased region" description="Acidic residues" evidence="1">
    <location>
        <begin position="1"/>
        <end position="22"/>
    </location>
</feature>
<organism evidence="2 3">
    <name type="scientific">Mesocestoides corti</name>
    <name type="common">Flatworm</name>
    <dbReference type="NCBI Taxonomy" id="53468"/>
    <lineage>
        <taxon>Eukaryota</taxon>
        <taxon>Metazoa</taxon>
        <taxon>Spiralia</taxon>
        <taxon>Lophotrochozoa</taxon>
        <taxon>Platyhelminthes</taxon>
        <taxon>Cestoda</taxon>
        <taxon>Eucestoda</taxon>
        <taxon>Cyclophyllidea</taxon>
        <taxon>Mesocestoididae</taxon>
        <taxon>Mesocestoides</taxon>
    </lineage>
</organism>